<dbReference type="GO" id="GO:0006520">
    <property type="term" value="P:amino acid metabolic process"/>
    <property type="evidence" value="ECO:0007669"/>
    <property type="project" value="InterPro"/>
</dbReference>
<comment type="pathway">
    <text evidence="1 7">Pyrimidine metabolism; UMP biosynthesis via de novo pathway; (S)-dihydroorotate from bicarbonate: step 2/3.</text>
</comment>
<comment type="function">
    <text evidence="5 7">Catalyzes the condensation of carbamoyl phosphate and aspartate to form carbamoyl aspartate and inorganic phosphate, the committed step in the de novo pyrimidine nucleotide biosynthesis pathway.</text>
</comment>
<accession>A0A0A2VGR3</accession>
<dbReference type="InterPro" id="IPR006132">
    <property type="entry name" value="Asp/Orn_carbamoyltranf_P-bd"/>
</dbReference>
<sequence length="308" mass="34766">MKHILTMNDFTNEEIYSLLIQAKRMKDGKVQSFQAKPTFVANLFFEPSTRTKMSFEVAEKRLGLDVLDFSPESSSVQKGESLYDTVRTAESLGASAVVIRHPREGFYHELVTGVSIPIINGGDGKGEHPSQCLLDLYTIYEEFGTFKDVHVVIAGDVKHSRVARSNAYALSRLGAKVSLSGPKEWKDNTLDFPYLEIDEAVQQADVLMLLRIQNERHNQKGSQSQYLQQYGLTLDREQKMKSHSIILHPAPVNRGVEIESELVEGERSRIFTQMENGVYVRMAMIRAALQEGGKTDEYTNQKCTQLTQ</sequence>
<dbReference type="InterPro" id="IPR036901">
    <property type="entry name" value="Asp/Orn_carbamoylTrfase_sf"/>
</dbReference>
<feature type="binding site" evidence="7">
    <location>
        <position position="131"/>
    </location>
    <ligand>
        <name>carbamoyl phosphate</name>
        <dbReference type="ChEBI" id="CHEBI:58228"/>
    </ligand>
</feature>
<comment type="subunit">
    <text evidence="7">Heterododecamer (2C3:3R2) of six catalytic PyrB chains organized as two trimers (C3), and six regulatory PyrI chains organized as three dimers (R2).</text>
</comment>
<dbReference type="NCBIfam" id="TIGR00670">
    <property type="entry name" value="asp_carb_tr"/>
    <property type="match status" value="1"/>
</dbReference>
<feature type="binding site" evidence="7">
    <location>
        <position position="128"/>
    </location>
    <ligand>
        <name>carbamoyl phosphate</name>
        <dbReference type="ChEBI" id="CHEBI:58228"/>
    </ligand>
</feature>
<dbReference type="OrthoDB" id="9774690at2"/>
<dbReference type="AlphaFoldDB" id="A0A0A2VGR3"/>
<dbReference type="PRINTS" id="PR00100">
    <property type="entry name" value="AOTCASE"/>
</dbReference>
<evidence type="ECO:0000256" key="4">
    <source>
        <dbReference type="ARBA" id="ARBA00022975"/>
    </source>
</evidence>
<dbReference type="Pfam" id="PF00185">
    <property type="entry name" value="OTCace"/>
    <property type="match status" value="1"/>
</dbReference>
<comment type="similarity">
    <text evidence="2 7">Belongs to the aspartate/ornithine carbamoyltransferase superfamily. ATCase family.</text>
</comment>
<name>A0A0A2VGR3_9BACI</name>
<dbReference type="eggNOG" id="COG0540">
    <property type="taxonomic scope" value="Bacteria"/>
</dbReference>
<dbReference type="SUPFAM" id="SSF53671">
    <property type="entry name" value="Aspartate/ornithine carbamoyltransferase"/>
    <property type="match status" value="1"/>
</dbReference>
<evidence type="ECO:0000256" key="7">
    <source>
        <dbReference type="HAMAP-Rule" id="MF_00001"/>
    </source>
</evidence>
<evidence type="ECO:0000256" key="6">
    <source>
        <dbReference type="ARBA" id="ARBA00048859"/>
    </source>
</evidence>
<dbReference type="GO" id="GO:0004070">
    <property type="term" value="F:aspartate carbamoyltransferase activity"/>
    <property type="evidence" value="ECO:0007669"/>
    <property type="project" value="UniProtKB-UniRule"/>
</dbReference>
<keyword evidence="4 7" id="KW-0665">Pyrimidine biosynthesis</keyword>
<comment type="caution">
    <text evidence="10">The sequence shown here is derived from an EMBL/GenBank/DDBJ whole genome shotgun (WGS) entry which is preliminary data.</text>
</comment>
<feature type="binding site" evidence="7">
    <location>
        <position position="250"/>
    </location>
    <ligand>
        <name>carbamoyl phosphate</name>
        <dbReference type="ChEBI" id="CHEBI:58228"/>
    </ligand>
</feature>
<keyword evidence="11" id="KW-1185">Reference proteome</keyword>
<protein>
    <recommendedName>
        <fullName evidence="7">Aspartate carbamoyltransferase</fullName>
        <ecNumber evidence="7">2.1.3.2</ecNumber>
    </recommendedName>
    <alternativeName>
        <fullName evidence="7">Aspartate transcarbamylase</fullName>
        <shortName evidence="7">ATCase</shortName>
    </alternativeName>
</protein>
<dbReference type="RefSeq" id="WP_036778532.1">
    <property type="nucleotide sequence ID" value="NZ_AVBG01000001.1"/>
</dbReference>
<dbReference type="Gene3D" id="3.40.50.1370">
    <property type="entry name" value="Aspartate/ornithine carbamoyltransferase"/>
    <property type="match status" value="2"/>
</dbReference>
<feature type="binding site" evidence="7">
    <location>
        <position position="211"/>
    </location>
    <ligand>
        <name>L-aspartate</name>
        <dbReference type="ChEBI" id="CHEBI:29991"/>
    </ligand>
</feature>
<reference evidence="10 11" key="1">
    <citation type="submission" date="2013-08" db="EMBL/GenBank/DDBJ databases">
        <title>Genome of Pontibacillus chungwhensis.</title>
        <authorList>
            <person name="Wang Q."/>
            <person name="Wang G."/>
        </authorList>
    </citation>
    <scope>NUCLEOTIDE SEQUENCE [LARGE SCALE GENOMIC DNA]</scope>
    <source>
        <strain evidence="10 11">BH030062</strain>
    </source>
</reference>
<feature type="binding site" evidence="7">
    <location>
        <position position="78"/>
    </location>
    <ligand>
        <name>L-aspartate</name>
        <dbReference type="ChEBI" id="CHEBI:29991"/>
    </ligand>
</feature>
<evidence type="ECO:0000256" key="1">
    <source>
        <dbReference type="ARBA" id="ARBA00004852"/>
    </source>
</evidence>
<feature type="domain" description="Aspartate/ornithine carbamoyltransferase Asp/Orn-binding" evidence="8">
    <location>
        <begin position="147"/>
        <end position="285"/>
    </location>
</feature>
<dbReference type="EC" id="2.1.3.2" evidence="7"/>
<evidence type="ECO:0000313" key="11">
    <source>
        <dbReference type="Proteomes" id="UP000030153"/>
    </source>
</evidence>
<feature type="binding site" evidence="7">
    <location>
        <position position="251"/>
    </location>
    <ligand>
        <name>carbamoyl phosphate</name>
        <dbReference type="ChEBI" id="CHEBI:58228"/>
    </ligand>
</feature>
<organism evidence="10 11">
    <name type="scientific">Pontibacillus chungwhensis BH030062</name>
    <dbReference type="NCBI Taxonomy" id="1385513"/>
    <lineage>
        <taxon>Bacteria</taxon>
        <taxon>Bacillati</taxon>
        <taxon>Bacillota</taxon>
        <taxon>Bacilli</taxon>
        <taxon>Bacillales</taxon>
        <taxon>Bacillaceae</taxon>
        <taxon>Pontibacillus</taxon>
    </lineage>
</organism>
<dbReference type="PRINTS" id="PR00101">
    <property type="entry name" value="ATCASE"/>
</dbReference>
<dbReference type="PANTHER" id="PTHR45753:SF6">
    <property type="entry name" value="ASPARTATE CARBAMOYLTRANSFERASE"/>
    <property type="match status" value="1"/>
</dbReference>
<dbReference type="NCBIfam" id="NF002032">
    <property type="entry name" value="PRK00856.1"/>
    <property type="match status" value="1"/>
</dbReference>
<dbReference type="HAMAP" id="MF_00001">
    <property type="entry name" value="Asp_carb_tr"/>
    <property type="match status" value="1"/>
</dbReference>
<dbReference type="FunFam" id="3.40.50.1370:FF:000011">
    <property type="entry name" value="Aspartate carbamoyltransferase"/>
    <property type="match status" value="1"/>
</dbReference>
<keyword evidence="3 7" id="KW-0808">Transferase</keyword>
<evidence type="ECO:0000256" key="5">
    <source>
        <dbReference type="ARBA" id="ARBA00043884"/>
    </source>
</evidence>
<dbReference type="STRING" id="1385513.N780_10585"/>
<feature type="binding site" evidence="7">
    <location>
        <position position="50"/>
    </location>
    <ligand>
        <name>carbamoyl phosphate</name>
        <dbReference type="ChEBI" id="CHEBI:58228"/>
    </ligand>
</feature>
<evidence type="ECO:0000313" key="10">
    <source>
        <dbReference type="EMBL" id="KGP92795.1"/>
    </source>
</evidence>
<feature type="binding site" evidence="7">
    <location>
        <position position="51"/>
    </location>
    <ligand>
        <name>carbamoyl phosphate</name>
        <dbReference type="ChEBI" id="CHEBI:58228"/>
    </ligand>
</feature>
<dbReference type="PANTHER" id="PTHR45753">
    <property type="entry name" value="ORNITHINE CARBAMOYLTRANSFERASE, MITOCHONDRIAL"/>
    <property type="match status" value="1"/>
</dbReference>
<dbReference type="GO" id="GO:0006207">
    <property type="term" value="P:'de novo' pyrimidine nucleobase biosynthetic process"/>
    <property type="evidence" value="ECO:0007669"/>
    <property type="project" value="InterPro"/>
</dbReference>
<dbReference type="EMBL" id="AVBG01000001">
    <property type="protein sequence ID" value="KGP92795.1"/>
    <property type="molecule type" value="Genomic_DNA"/>
</dbReference>
<dbReference type="InterPro" id="IPR006130">
    <property type="entry name" value="Asp/Orn_carbamoylTrfase"/>
</dbReference>
<comment type="catalytic activity">
    <reaction evidence="6 7">
        <text>carbamoyl phosphate + L-aspartate = N-carbamoyl-L-aspartate + phosphate + H(+)</text>
        <dbReference type="Rhea" id="RHEA:20013"/>
        <dbReference type="ChEBI" id="CHEBI:15378"/>
        <dbReference type="ChEBI" id="CHEBI:29991"/>
        <dbReference type="ChEBI" id="CHEBI:32814"/>
        <dbReference type="ChEBI" id="CHEBI:43474"/>
        <dbReference type="ChEBI" id="CHEBI:58228"/>
        <dbReference type="EC" id="2.1.3.2"/>
    </reaction>
</comment>
<evidence type="ECO:0000259" key="9">
    <source>
        <dbReference type="Pfam" id="PF02729"/>
    </source>
</evidence>
<dbReference type="InterPro" id="IPR002082">
    <property type="entry name" value="Asp_carbamoyltransf"/>
</dbReference>
<feature type="binding site" evidence="7">
    <location>
        <position position="161"/>
    </location>
    <ligand>
        <name>L-aspartate</name>
        <dbReference type="ChEBI" id="CHEBI:29991"/>
    </ligand>
</feature>
<feature type="domain" description="Aspartate/ornithine carbamoyltransferase carbamoyl-P binding" evidence="9">
    <location>
        <begin position="2"/>
        <end position="141"/>
    </location>
</feature>
<evidence type="ECO:0000259" key="8">
    <source>
        <dbReference type="Pfam" id="PF00185"/>
    </source>
</evidence>
<dbReference type="GO" id="GO:0044205">
    <property type="term" value="P:'de novo' UMP biosynthetic process"/>
    <property type="evidence" value="ECO:0007669"/>
    <property type="project" value="UniProtKB-UniRule"/>
</dbReference>
<dbReference type="InterPro" id="IPR006131">
    <property type="entry name" value="Asp_carbamoyltransf_Asp/Orn-bd"/>
</dbReference>
<proteinExistence type="inferred from homology"/>
<dbReference type="UniPathway" id="UPA00070">
    <property type="reaction ID" value="UER00116"/>
</dbReference>
<dbReference type="Pfam" id="PF02729">
    <property type="entry name" value="OTCace_N"/>
    <property type="match status" value="1"/>
</dbReference>
<dbReference type="GO" id="GO:0016597">
    <property type="term" value="F:amino acid binding"/>
    <property type="evidence" value="ECO:0007669"/>
    <property type="project" value="InterPro"/>
</dbReference>
<dbReference type="Proteomes" id="UP000030153">
    <property type="component" value="Unassembled WGS sequence"/>
</dbReference>
<dbReference type="GO" id="GO:0005829">
    <property type="term" value="C:cytosol"/>
    <property type="evidence" value="ECO:0007669"/>
    <property type="project" value="TreeGrafter"/>
</dbReference>
<feature type="binding site" evidence="7">
    <location>
        <position position="100"/>
    </location>
    <ligand>
        <name>carbamoyl phosphate</name>
        <dbReference type="ChEBI" id="CHEBI:58228"/>
    </ligand>
</feature>
<gene>
    <name evidence="7" type="primary">pyrB</name>
    <name evidence="10" type="ORF">N780_10585</name>
</gene>
<dbReference type="PROSITE" id="PS00097">
    <property type="entry name" value="CARBAMOYLTRANSFERASE"/>
    <property type="match status" value="1"/>
</dbReference>
<evidence type="ECO:0000256" key="3">
    <source>
        <dbReference type="ARBA" id="ARBA00022679"/>
    </source>
</evidence>
<evidence type="ECO:0000256" key="2">
    <source>
        <dbReference type="ARBA" id="ARBA00008896"/>
    </source>
</evidence>